<proteinExistence type="predicted"/>
<name>A0A6J6YDD7_9ZZZZ</name>
<dbReference type="GO" id="GO:0005524">
    <property type="term" value="F:ATP binding"/>
    <property type="evidence" value="ECO:0007669"/>
    <property type="project" value="UniProtKB-KW"/>
</dbReference>
<keyword evidence="4" id="KW-0547">Nucleotide-binding</keyword>
<dbReference type="InterPro" id="IPR035907">
    <property type="entry name" value="Hppk_sf"/>
</dbReference>
<dbReference type="GO" id="GO:0016301">
    <property type="term" value="F:kinase activity"/>
    <property type="evidence" value="ECO:0007669"/>
    <property type="project" value="UniProtKB-KW"/>
</dbReference>
<evidence type="ECO:0000256" key="1">
    <source>
        <dbReference type="ARBA" id="ARBA00005051"/>
    </source>
</evidence>
<feature type="domain" description="7,8-dihydro-6-hydroxymethylpterin-pyrophosphokinase" evidence="8">
    <location>
        <begin position="85"/>
        <end position="96"/>
    </location>
</feature>
<evidence type="ECO:0000256" key="7">
    <source>
        <dbReference type="ARBA" id="ARBA00022909"/>
    </source>
</evidence>
<dbReference type="InterPro" id="IPR000550">
    <property type="entry name" value="Hppk"/>
</dbReference>
<dbReference type="PANTHER" id="PTHR43071:SF1">
    <property type="entry name" value="2-AMINO-4-HYDROXY-6-HYDROXYMETHYLDIHYDROPTERIDINE PYROPHOSPHOKINASE"/>
    <property type="match status" value="1"/>
</dbReference>
<dbReference type="AlphaFoldDB" id="A0A6J6YDD7"/>
<dbReference type="GO" id="GO:0046656">
    <property type="term" value="P:folic acid biosynthetic process"/>
    <property type="evidence" value="ECO:0007669"/>
    <property type="project" value="UniProtKB-KW"/>
</dbReference>
<accession>A0A6J6YDD7</accession>
<evidence type="ECO:0000313" key="9">
    <source>
        <dbReference type="EMBL" id="CAB4805216.1"/>
    </source>
</evidence>
<evidence type="ECO:0000256" key="3">
    <source>
        <dbReference type="ARBA" id="ARBA00022679"/>
    </source>
</evidence>
<dbReference type="Pfam" id="PF01288">
    <property type="entry name" value="HPPK"/>
    <property type="match status" value="1"/>
</dbReference>
<gene>
    <name evidence="9" type="ORF">UFOPK3120_00233</name>
</gene>
<reference evidence="9" key="1">
    <citation type="submission" date="2020-05" db="EMBL/GenBank/DDBJ databases">
        <authorList>
            <person name="Chiriac C."/>
            <person name="Salcher M."/>
            <person name="Ghai R."/>
            <person name="Kavagutti S V."/>
        </authorList>
    </citation>
    <scope>NUCLEOTIDE SEQUENCE</scope>
</reference>
<keyword evidence="6" id="KW-0067">ATP-binding</keyword>
<evidence type="ECO:0000256" key="4">
    <source>
        <dbReference type="ARBA" id="ARBA00022741"/>
    </source>
</evidence>
<dbReference type="EMBL" id="CAFAAW010000013">
    <property type="protein sequence ID" value="CAB4805216.1"/>
    <property type="molecule type" value="Genomic_DNA"/>
</dbReference>
<dbReference type="GO" id="GO:0003848">
    <property type="term" value="F:2-amino-4-hydroxy-6-hydroxymethyldihydropteridine diphosphokinase activity"/>
    <property type="evidence" value="ECO:0007669"/>
    <property type="project" value="UniProtKB-EC"/>
</dbReference>
<protein>
    <recommendedName>
        <fullName evidence="2">2-amino-4-hydroxy-6-hydroxymethyldihydropteridine diphosphokinase</fullName>
        <ecNumber evidence="2">2.7.6.3</ecNumber>
    </recommendedName>
</protein>
<dbReference type="PANTHER" id="PTHR43071">
    <property type="entry name" value="2-AMINO-4-HYDROXY-6-HYDROXYMETHYLDIHYDROPTERIDINE PYROPHOSPHOKINASE"/>
    <property type="match status" value="1"/>
</dbReference>
<dbReference type="PROSITE" id="PS00794">
    <property type="entry name" value="HPPK"/>
    <property type="match status" value="1"/>
</dbReference>
<dbReference type="Gene3D" id="3.30.70.560">
    <property type="entry name" value="7,8-Dihydro-6-hydroxymethylpterin-pyrophosphokinase HPPK"/>
    <property type="match status" value="1"/>
</dbReference>
<dbReference type="SUPFAM" id="SSF55083">
    <property type="entry name" value="6-hydroxymethyl-7,8-dihydropterin pyrophosphokinase, HPPK"/>
    <property type="match status" value="1"/>
</dbReference>
<evidence type="ECO:0000256" key="6">
    <source>
        <dbReference type="ARBA" id="ARBA00022840"/>
    </source>
</evidence>
<dbReference type="GO" id="GO:0046654">
    <property type="term" value="P:tetrahydrofolate biosynthetic process"/>
    <property type="evidence" value="ECO:0007669"/>
    <property type="project" value="UniProtKB-UniPathway"/>
</dbReference>
<dbReference type="EC" id="2.7.6.3" evidence="2"/>
<evidence type="ECO:0000256" key="2">
    <source>
        <dbReference type="ARBA" id="ARBA00013253"/>
    </source>
</evidence>
<evidence type="ECO:0000256" key="5">
    <source>
        <dbReference type="ARBA" id="ARBA00022777"/>
    </source>
</evidence>
<dbReference type="UniPathway" id="UPA00077">
    <property type="reaction ID" value="UER00155"/>
</dbReference>
<keyword evidence="5" id="KW-0418">Kinase</keyword>
<keyword evidence="7" id="KW-0289">Folate biosynthesis</keyword>
<organism evidence="9">
    <name type="scientific">freshwater metagenome</name>
    <dbReference type="NCBI Taxonomy" id="449393"/>
    <lineage>
        <taxon>unclassified sequences</taxon>
        <taxon>metagenomes</taxon>
        <taxon>ecological metagenomes</taxon>
    </lineage>
</organism>
<dbReference type="CDD" id="cd00483">
    <property type="entry name" value="HPPK"/>
    <property type="match status" value="1"/>
</dbReference>
<comment type="pathway">
    <text evidence="1">Cofactor biosynthesis; tetrahydrofolate biosynthesis; 2-amino-4-hydroxy-6-hydroxymethyl-7,8-dihydropteridine diphosphate from 7,8-dihydroneopterin triphosphate: step 4/4.</text>
</comment>
<dbReference type="NCBIfam" id="TIGR01498">
    <property type="entry name" value="folK"/>
    <property type="match status" value="1"/>
</dbReference>
<evidence type="ECO:0000259" key="8">
    <source>
        <dbReference type="PROSITE" id="PS00794"/>
    </source>
</evidence>
<keyword evidence="3" id="KW-0808">Transferase</keyword>
<sequence>MKAVIALGSNLENRRLNLDIAITKLEELLGELTVSPYFETKPVGGPEQDDFINAVVIAKSEFSAEELLTELLAIEDEMGRVREVHWGPRIIDLDLIVHGDQVVDTVFLKLPHPLAASREFVLEPWLSIDPDGEIPGKGSIKTLLASIQSAS</sequence>